<sequence length="163" mass="18200">MAKYQFKGLDEYAQYLQKIGKNTREICGAGVYAMADIVADKVRQNITTLPAVNDVENMKAYKQNKKSHLSIKQKKGLLDGFGISPMQNDNGYLNVKLGFDGYNAVQTKTYPKGQPNALIARVVESGSSYMDKTPFIRHAVSATQKEAIEKCKEEIDKKIKSLD</sequence>
<dbReference type="RefSeq" id="WP_050006487.1">
    <property type="nucleotide sequence ID" value="NZ_JAFHCG010000012.1"/>
</dbReference>
<dbReference type="InterPro" id="IPR010064">
    <property type="entry name" value="HK97-gp10_tail"/>
</dbReference>
<dbReference type="NCBIfam" id="TIGR01725">
    <property type="entry name" value="phge_HK97_gp10"/>
    <property type="match status" value="1"/>
</dbReference>
<protein>
    <recommendedName>
        <fullName evidence="3">HK97 gp10 family phage protein</fullName>
    </recommendedName>
</protein>
<evidence type="ECO:0000313" key="1">
    <source>
        <dbReference type="EMBL" id="KJF38529.1"/>
    </source>
</evidence>
<reference evidence="1" key="1">
    <citation type="submission" date="2015-02" db="EMBL/GenBank/DDBJ databases">
        <title>A novel member of the family Ruminococcaceae isolated from human feces.</title>
        <authorList>
            <person name="Shkoporov A.N."/>
            <person name="Chaplin A.V."/>
            <person name="Motuzova O.V."/>
            <person name="Kafarskaia L.I."/>
            <person name="Khokhlova E.V."/>
            <person name="Efimov B.A."/>
        </authorList>
    </citation>
    <scope>NUCLEOTIDE SEQUENCE [LARGE SCALE GENOMIC DNA]</scope>
    <source>
        <strain evidence="1">585-1</strain>
    </source>
</reference>
<proteinExistence type="predicted"/>
<dbReference type="AlphaFoldDB" id="A0A0D8IVK6"/>
<comment type="caution">
    <text evidence="1">The sequence shown here is derived from an EMBL/GenBank/DDBJ whole genome shotgun (WGS) entry which is preliminary data.</text>
</comment>
<accession>A0A0D8IVK6</accession>
<gene>
    <name evidence="1" type="ORF">TQ39_17560</name>
</gene>
<organism evidence="1 2">
    <name type="scientific">Ruthenibacterium lactatiformans</name>
    <dbReference type="NCBI Taxonomy" id="1550024"/>
    <lineage>
        <taxon>Bacteria</taxon>
        <taxon>Bacillati</taxon>
        <taxon>Bacillota</taxon>
        <taxon>Clostridia</taxon>
        <taxon>Eubacteriales</taxon>
        <taxon>Oscillospiraceae</taxon>
        <taxon>Ruthenibacterium</taxon>
    </lineage>
</organism>
<dbReference type="EMBL" id="JXXK01000039">
    <property type="protein sequence ID" value="KJF38529.1"/>
    <property type="molecule type" value="Genomic_DNA"/>
</dbReference>
<keyword evidence="2" id="KW-1185">Reference proteome</keyword>
<name>A0A0D8IVK6_9FIRM</name>
<dbReference type="GeneID" id="42858350"/>
<evidence type="ECO:0008006" key="3">
    <source>
        <dbReference type="Google" id="ProtNLM"/>
    </source>
</evidence>
<evidence type="ECO:0000313" key="2">
    <source>
        <dbReference type="Proteomes" id="UP000032483"/>
    </source>
</evidence>
<dbReference type="Proteomes" id="UP000032483">
    <property type="component" value="Unassembled WGS sequence"/>
</dbReference>